<keyword evidence="2" id="KW-1185">Reference proteome</keyword>
<reference evidence="1" key="1">
    <citation type="submission" date="2024-09" db="EMBL/GenBank/DDBJ databases">
        <authorList>
            <person name="Sun Q."/>
        </authorList>
    </citation>
    <scope>NUCLEOTIDE SEQUENCE [LARGE SCALE GENOMIC DNA]</scope>
    <source>
        <strain evidence="1">JCM 31273</strain>
    </source>
</reference>
<dbReference type="EMBL" id="JBHMAJ010000006">
    <property type="protein sequence ID" value="MFB9823946.1"/>
    <property type="molecule type" value="Genomic_DNA"/>
</dbReference>
<comment type="caution">
    <text evidence="1">The sequence shown here is derived from an EMBL/GenBank/DDBJ whole genome shotgun (WGS) entry which is preliminary data.</text>
</comment>
<evidence type="ECO:0008006" key="3">
    <source>
        <dbReference type="Google" id="ProtNLM"/>
    </source>
</evidence>
<dbReference type="AlphaFoldDB" id="A0ABD5MPJ7"/>
<organism evidence="1 2">
    <name type="scientific">Halobaculum roseum</name>
    <dbReference type="NCBI Taxonomy" id="2175149"/>
    <lineage>
        <taxon>Archaea</taxon>
        <taxon>Methanobacteriati</taxon>
        <taxon>Methanobacteriota</taxon>
        <taxon>Stenosarchaea group</taxon>
        <taxon>Halobacteria</taxon>
        <taxon>Halobacteriales</taxon>
        <taxon>Haloferacaceae</taxon>
        <taxon>Halobaculum</taxon>
    </lineage>
</organism>
<dbReference type="RefSeq" id="WP_222922865.1">
    <property type="nucleotide sequence ID" value="NZ_CP082286.1"/>
</dbReference>
<sequence>MSADDTAEPGRGETTTWPDFGIALYERLTGRGAEISYTFDDLEVDVPSSADEDATHAHWRFNGTLRISSSEQGDRKEEDRGE</sequence>
<dbReference type="Proteomes" id="UP001589595">
    <property type="component" value="Unassembled WGS sequence"/>
</dbReference>
<dbReference type="GeneID" id="67210223"/>
<evidence type="ECO:0000313" key="1">
    <source>
        <dbReference type="EMBL" id="MFB9823946.1"/>
    </source>
</evidence>
<protein>
    <recommendedName>
        <fullName evidence="3">Halobacterial output domain-containing protein</fullName>
    </recommendedName>
</protein>
<evidence type="ECO:0000313" key="2">
    <source>
        <dbReference type="Proteomes" id="UP001589595"/>
    </source>
</evidence>
<gene>
    <name evidence="1" type="ORF">ACFFOL_07155</name>
</gene>
<proteinExistence type="predicted"/>
<accession>A0ABD5MPJ7</accession>
<name>A0ABD5MPJ7_9EURY</name>